<evidence type="ECO:0000313" key="3">
    <source>
        <dbReference type="Proteomes" id="UP000801492"/>
    </source>
</evidence>
<feature type="compositionally biased region" description="Low complexity" evidence="1">
    <location>
        <begin position="287"/>
        <end position="296"/>
    </location>
</feature>
<feature type="compositionally biased region" description="Basic and acidic residues" evidence="1">
    <location>
        <begin position="297"/>
        <end position="307"/>
    </location>
</feature>
<dbReference type="EMBL" id="VTPC01003654">
    <property type="protein sequence ID" value="KAF2898197.1"/>
    <property type="molecule type" value="Genomic_DNA"/>
</dbReference>
<organism evidence="2 3">
    <name type="scientific">Ignelater luminosus</name>
    <name type="common">Cucubano</name>
    <name type="synonym">Pyrophorus luminosus</name>
    <dbReference type="NCBI Taxonomy" id="2038154"/>
    <lineage>
        <taxon>Eukaryota</taxon>
        <taxon>Metazoa</taxon>
        <taxon>Ecdysozoa</taxon>
        <taxon>Arthropoda</taxon>
        <taxon>Hexapoda</taxon>
        <taxon>Insecta</taxon>
        <taxon>Pterygota</taxon>
        <taxon>Neoptera</taxon>
        <taxon>Endopterygota</taxon>
        <taxon>Coleoptera</taxon>
        <taxon>Polyphaga</taxon>
        <taxon>Elateriformia</taxon>
        <taxon>Elateroidea</taxon>
        <taxon>Elateridae</taxon>
        <taxon>Agrypninae</taxon>
        <taxon>Pyrophorini</taxon>
        <taxon>Ignelater</taxon>
    </lineage>
</organism>
<reference evidence="2" key="1">
    <citation type="submission" date="2019-08" db="EMBL/GenBank/DDBJ databases">
        <title>The genome of the North American firefly Photinus pyralis.</title>
        <authorList>
            <consortium name="Photinus pyralis genome working group"/>
            <person name="Fallon T.R."/>
            <person name="Sander Lower S.E."/>
            <person name="Weng J.-K."/>
        </authorList>
    </citation>
    <scope>NUCLEOTIDE SEQUENCE</scope>
    <source>
        <strain evidence="2">TRF0915ILg1</strain>
        <tissue evidence="2">Whole body</tissue>
    </source>
</reference>
<evidence type="ECO:0000313" key="2">
    <source>
        <dbReference type="EMBL" id="KAF2898197.1"/>
    </source>
</evidence>
<feature type="region of interest" description="Disordered" evidence="1">
    <location>
        <begin position="286"/>
        <end position="307"/>
    </location>
</feature>
<name>A0A8K0GDV2_IGNLU</name>
<accession>A0A8K0GDV2</accession>
<dbReference type="AlphaFoldDB" id="A0A8K0GDV2"/>
<evidence type="ECO:0000256" key="1">
    <source>
        <dbReference type="SAM" id="MobiDB-lite"/>
    </source>
</evidence>
<sequence>TDSSGYNFSKNSEGGESKKGEIGAYPAWIYSNAKHKSPKVVLKLDFQNALNEVRGDIMLRDSPEVVLADLDVVQKMAAAVGLTLNLSKLEMAVVGARSVNKEQSVIKLFKKRTSGTTTFLPADIFLKTTTIIAEGQEFWETSCHAEEVPAGSVCCIQSIWEAPVIQHTWRNAPFPQLRTYMSEETFRTSVAIRLGTDVCQPHRCPCNAAVSAKGLHVLACKLSNNNDMQALQTAGVPCIKKPPGCSRFDGKRPDGQTLVPCRRGLCLIWDVSCSDTFAPSHLSGNSKTAGYAAATGEAEKKKNMPNR</sequence>
<keyword evidence="3" id="KW-1185">Reference proteome</keyword>
<protein>
    <submittedName>
        <fullName evidence="2">Uncharacterized protein</fullName>
    </submittedName>
</protein>
<gene>
    <name evidence="2" type="ORF">ILUMI_07978</name>
</gene>
<dbReference type="OrthoDB" id="6773446at2759"/>
<feature type="non-terminal residue" evidence="2">
    <location>
        <position position="1"/>
    </location>
</feature>
<proteinExistence type="predicted"/>
<dbReference type="Proteomes" id="UP000801492">
    <property type="component" value="Unassembled WGS sequence"/>
</dbReference>
<comment type="caution">
    <text evidence="2">The sequence shown here is derived from an EMBL/GenBank/DDBJ whole genome shotgun (WGS) entry which is preliminary data.</text>
</comment>